<gene>
    <name evidence="1" type="ORF">DK847_03115</name>
</gene>
<name>A0A2W2B1P0_9HYPH</name>
<evidence type="ECO:0000313" key="1">
    <source>
        <dbReference type="EMBL" id="PZF78800.1"/>
    </source>
</evidence>
<accession>A0A2W2B1P0</accession>
<organism evidence="1 2">
    <name type="scientific">Aestuariivirga litoralis</name>
    <dbReference type="NCBI Taxonomy" id="2650924"/>
    <lineage>
        <taxon>Bacteria</taxon>
        <taxon>Pseudomonadati</taxon>
        <taxon>Pseudomonadota</taxon>
        <taxon>Alphaproteobacteria</taxon>
        <taxon>Hyphomicrobiales</taxon>
        <taxon>Aestuariivirgaceae</taxon>
        <taxon>Aestuariivirga</taxon>
    </lineage>
</organism>
<dbReference type="EMBL" id="QKVK01000001">
    <property type="protein sequence ID" value="PZF78800.1"/>
    <property type="molecule type" value="Genomic_DNA"/>
</dbReference>
<proteinExistence type="predicted"/>
<dbReference type="RefSeq" id="WP_111196128.1">
    <property type="nucleotide sequence ID" value="NZ_QKVK01000001.1"/>
</dbReference>
<dbReference type="Proteomes" id="UP000248795">
    <property type="component" value="Unassembled WGS sequence"/>
</dbReference>
<comment type="caution">
    <text evidence="1">The sequence shown here is derived from an EMBL/GenBank/DDBJ whole genome shotgun (WGS) entry which is preliminary data.</text>
</comment>
<evidence type="ECO:0000313" key="2">
    <source>
        <dbReference type="Proteomes" id="UP000248795"/>
    </source>
</evidence>
<reference evidence="2" key="1">
    <citation type="submission" date="2018-06" db="EMBL/GenBank/DDBJ databases">
        <title>Aestuariibacter litoralis strain KCTC 52945T.</title>
        <authorList>
            <person name="Li X."/>
            <person name="Salam N."/>
            <person name="Li J.-L."/>
            <person name="Chen Y.-M."/>
            <person name="Yang Z.-W."/>
            <person name="Zhang L.-Y."/>
            <person name="Han M.-X."/>
            <person name="Xiao M."/>
            <person name="Li W.-J."/>
        </authorList>
    </citation>
    <scope>NUCLEOTIDE SEQUENCE [LARGE SCALE GENOMIC DNA]</scope>
    <source>
        <strain evidence="2">KCTC 52945</strain>
    </source>
</reference>
<sequence length="347" mass="37264">MTLHVAHCPLCGGADAVRQSEPEPNLYSEKLAELLEAGEAQLLARHANWQCSGCGLIYKREWFAAPALRALFGGAVARHPRGWDTVPGRFSAAGLDASAQQWANAVATGFEPGVRRGERELLSIMDSIVAPSGFAPGDAVAAITLRDVARFGHIMPAIRSSIGAPAAFKRFSGFGSGELWDYLAERAGPIGSYAEVGCPLWGLLPHAAKLGVPAVFLRREEPNYWGDGCRQEGTHCLSRLLEDRRIAAASWSSVTRHDVVGLFQYLDHLREPGAFLADLLARTQSAAIILDGMDAPLAIQHFTGWPDGCMARVAERFGKDLHLDFDAIRPSGNRLYLLAGRGGGGAA</sequence>
<keyword evidence="2" id="KW-1185">Reference proteome</keyword>
<protein>
    <submittedName>
        <fullName evidence="1">Uncharacterized protein</fullName>
    </submittedName>
</protein>
<dbReference type="AlphaFoldDB" id="A0A2W2B1P0"/>